<dbReference type="PROSITE" id="PS50297">
    <property type="entry name" value="ANK_REP_REGION"/>
    <property type="match status" value="8"/>
</dbReference>
<keyword evidence="7" id="KW-1185">Reference proteome</keyword>
<dbReference type="PANTHER" id="PTHR24161:SF85">
    <property type="entry name" value="PALMITOYLTRANSFERASE HIP14"/>
    <property type="match status" value="1"/>
</dbReference>
<evidence type="ECO:0000256" key="1">
    <source>
        <dbReference type="ARBA" id="ARBA00012210"/>
    </source>
</evidence>
<dbReference type="PROSITE" id="PS50088">
    <property type="entry name" value="ANK_REPEAT"/>
    <property type="match status" value="8"/>
</dbReference>
<organism evidence="6 7">
    <name type="scientific">Trichoderma lentiforme</name>
    <dbReference type="NCBI Taxonomy" id="1567552"/>
    <lineage>
        <taxon>Eukaryota</taxon>
        <taxon>Fungi</taxon>
        <taxon>Dikarya</taxon>
        <taxon>Ascomycota</taxon>
        <taxon>Pezizomycotina</taxon>
        <taxon>Sordariomycetes</taxon>
        <taxon>Hypocreomycetidae</taxon>
        <taxon>Hypocreales</taxon>
        <taxon>Hypocreaceae</taxon>
        <taxon>Trichoderma</taxon>
    </lineage>
</organism>
<feature type="repeat" description="ANK" evidence="4">
    <location>
        <begin position="972"/>
        <end position="1004"/>
    </location>
</feature>
<dbReference type="SMART" id="SM00248">
    <property type="entry name" value="ANK"/>
    <property type="match status" value="9"/>
</dbReference>
<proteinExistence type="predicted"/>
<feature type="domain" description="Nephrocystin 3-like N-terminal" evidence="5">
    <location>
        <begin position="454"/>
        <end position="634"/>
    </location>
</feature>
<reference evidence="6 7" key="1">
    <citation type="submission" date="2018-06" db="EMBL/GenBank/DDBJ databases">
        <title>Genome analysis of cellulolytic fungus Trichoderma lentiforme CFAM-422.</title>
        <authorList>
            <person name="Steindorff A.S."/>
            <person name="Formighieri E.F."/>
            <person name="Midorikawa G.E.O."/>
            <person name="Tamietti M.S."/>
            <person name="Ramos E.Z."/>
            <person name="Silva A.S."/>
            <person name="Bon E.P.S."/>
            <person name="Mendes T.D."/>
            <person name="Damaso M.C.T."/>
            <person name="Favaro L.C.L."/>
        </authorList>
    </citation>
    <scope>NUCLEOTIDE SEQUENCE [LARGE SCALE GENOMIC DNA]</scope>
    <source>
        <strain evidence="6 7">CFAM-422</strain>
    </source>
</reference>
<dbReference type="Proteomes" id="UP000801864">
    <property type="component" value="Unassembled WGS sequence"/>
</dbReference>
<dbReference type="PANTHER" id="PTHR24161">
    <property type="entry name" value="ANK_REP_REGION DOMAIN-CONTAINING PROTEIN-RELATED"/>
    <property type="match status" value="1"/>
</dbReference>
<feature type="repeat" description="ANK" evidence="4">
    <location>
        <begin position="1038"/>
        <end position="1070"/>
    </location>
</feature>
<dbReference type="Gene3D" id="3.40.50.300">
    <property type="entry name" value="P-loop containing nucleotide triphosphate hydrolases"/>
    <property type="match status" value="1"/>
</dbReference>
<evidence type="ECO:0000256" key="3">
    <source>
        <dbReference type="ARBA" id="ARBA00023043"/>
    </source>
</evidence>
<evidence type="ECO:0000313" key="6">
    <source>
        <dbReference type="EMBL" id="KAF3057728.1"/>
    </source>
</evidence>
<dbReference type="Gene3D" id="3.40.50.1820">
    <property type="entry name" value="alpha/beta hydrolase"/>
    <property type="match status" value="1"/>
</dbReference>
<evidence type="ECO:0000313" key="7">
    <source>
        <dbReference type="Proteomes" id="UP000801864"/>
    </source>
</evidence>
<keyword evidence="2" id="KW-0677">Repeat</keyword>
<evidence type="ECO:0000256" key="4">
    <source>
        <dbReference type="PROSITE-ProRule" id="PRU00023"/>
    </source>
</evidence>
<dbReference type="GO" id="GO:0019706">
    <property type="term" value="F:protein-cysteine S-palmitoyltransferase activity"/>
    <property type="evidence" value="ECO:0007669"/>
    <property type="project" value="UniProtKB-EC"/>
</dbReference>
<dbReference type="InterPro" id="IPR027417">
    <property type="entry name" value="P-loop_NTPase"/>
</dbReference>
<dbReference type="SUPFAM" id="SSF53474">
    <property type="entry name" value="alpha/beta-Hydrolases"/>
    <property type="match status" value="1"/>
</dbReference>
<feature type="repeat" description="ANK" evidence="4">
    <location>
        <begin position="1137"/>
        <end position="1169"/>
    </location>
</feature>
<feature type="repeat" description="ANK" evidence="4">
    <location>
        <begin position="1226"/>
        <end position="1251"/>
    </location>
</feature>
<dbReference type="EC" id="2.3.1.225" evidence="1"/>
<dbReference type="Pfam" id="PF12796">
    <property type="entry name" value="Ank_2"/>
    <property type="match status" value="2"/>
</dbReference>
<dbReference type="Pfam" id="PF24883">
    <property type="entry name" value="NPHP3_N"/>
    <property type="match status" value="1"/>
</dbReference>
<dbReference type="InterPro" id="IPR036770">
    <property type="entry name" value="Ankyrin_rpt-contain_sf"/>
</dbReference>
<dbReference type="Pfam" id="PF00023">
    <property type="entry name" value="Ank"/>
    <property type="match status" value="3"/>
</dbReference>
<feature type="repeat" description="ANK" evidence="4">
    <location>
        <begin position="1171"/>
        <end position="1203"/>
    </location>
</feature>
<gene>
    <name evidence="6" type="ORF">CFAM422_012301</name>
</gene>
<sequence>MNFSWLSQWFRQEKNTVVDNQHPPTSEQTSKPKRELTFRIRGVPNDWDRVTLQSFLTEGDRIGDPVIKSLAKEFHGRSQTATVDFRSDCQLPSKFSLPTDSSQHVEPHSLVLDHDFLNITSLFTPSQKGHKVDIIAISGLGGHAFGSFKERGGEHMWLRDALPHVITSDSGEQIARIMVYGYESSLPNSDSFQNLEDLGTSLHSDLRALTSYGSFKPIVFIAHSLGGLIVKQFLISLSKPVDDVDQRLRGAIYGIAFFGVPHDGMDIRSLTPMAGDGPNRFLLESIGFTNSQILSIQQREFSEALSVKGEVEIISFYETRLSPTALQVWLHRLVEVDSANAQQDNKSGKWTMLGEPAVLVSKASATHCRPWEDGPEHICAINRTHSEMVKFSQEDSEYEKVLGRIKSLTRRAIKTRRKQIPPPHLSPEEQNCLHSLAFRQMQDRDNDIEHAVQGTCEWLLKHETYINWATSNKSLLWIKGKPGAGKSTLLKYALGKQRDILSAGGNNLVMSFFFHARGDDLQKTPLGFLRSILHQILKQTPEALFDLVSAYQQKCRDMGDPGGKWQWHSGELWDFFKSCLPRILTHQSIWLFVDALDECGENHAKDIVQRLTWLLEKLPPHPAWTHIHICFTCRHYPILSSRGLLEIWLEMENKNDISTYVQSELKLSSFEEPIPSGIQNLIIARASGVFLWARLVAHQARDLELNGAGSNKIEKTIRSIPEGLHELYKELIRGMGPSSLRLIQWVCCSMRPLSTEELRWAMVIDARFSTLQECQKSENYIPDSRRMNQRLINLSRGLIEVTPGPGAEIVQFNHQSVKDFFMTEGLGILDTTSASADESVGMAHLELLKTCICYLKMEEISRSTSIEDDYRRTPEFPFLQYATTSWIPHLQQSDDKRVGQGDILKLLSWPSNILVEFWTRIFHYVDGYSNYCPSEGTTLVHITAKYRMIATLTAILESRSETNININSKDSHGRTPLLWATEKGHEAAVKLLLDAGAEVNSKDNNRRTPLSWAAKNGHKAVVRILLSEGAEVDSKGVTEKTPLSLAAEYGHGDIAQLLLGAGAQVDSKDRNGQTPLSWAAKRGHEAVVRILLSEEALFDEKDNNGRTPLSWAAQNGPKAVVRILLSEGAEVDSKDEHGRTPLSWAAGAGQAAVVRLLLDAGAQVDLRDTTYRETPLLWAAKGKHGAVIKRLLDAGAEVDLKATCIVIGRLWTSTGVHEALLNKLMLGQPALLQAAKEGHEAVVKMLLSTGAVFWFADICAIDGRVAMVAAVDAGHSIVARYGRLAGVPFCDELGPVD</sequence>
<dbReference type="SUPFAM" id="SSF48403">
    <property type="entry name" value="Ankyrin repeat"/>
    <property type="match status" value="1"/>
</dbReference>
<dbReference type="SUPFAM" id="SSF52540">
    <property type="entry name" value="P-loop containing nucleoside triphosphate hydrolases"/>
    <property type="match status" value="1"/>
</dbReference>
<evidence type="ECO:0000259" key="5">
    <source>
        <dbReference type="Pfam" id="PF24883"/>
    </source>
</evidence>
<dbReference type="InterPro" id="IPR029058">
    <property type="entry name" value="AB_hydrolase_fold"/>
</dbReference>
<name>A0A9P4X5D3_9HYPO</name>
<feature type="repeat" description="ANK" evidence="4">
    <location>
        <begin position="1005"/>
        <end position="1037"/>
    </location>
</feature>
<keyword evidence="3 4" id="KW-0040">ANK repeat</keyword>
<dbReference type="EMBL" id="QLNT01000028">
    <property type="protein sequence ID" value="KAF3057728.1"/>
    <property type="molecule type" value="Genomic_DNA"/>
</dbReference>
<evidence type="ECO:0000256" key="2">
    <source>
        <dbReference type="ARBA" id="ARBA00022737"/>
    </source>
</evidence>
<feature type="repeat" description="ANK" evidence="4">
    <location>
        <begin position="1071"/>
        <end position="1103"/>
    </location>
</feature>
<dbReference type="PRINTS" id="PR01415">
    <property type="entry name" value="ANKYRIN"/>
</dbReference>
<dbReference type="InterPro" id="IPR056884">
    <property type="entry name" value="NPHP3-like_N"/>
</dbReference>
<feature type="repeat" description="ANK" evidence="4">
    <location>
        <begin position="1104"/>
        <end position="1136"/>
    </location>
</feature>
<accession>A0A9P4X5D3</accession>
<comment type="caution">
    <text evidence="6">The sequence shown here is derived from an EMBL/GenBank/DDBJ whole genome shotgun (WGS) entry which is preliminary data.</text>
</comment>
<dbReference type="Gene3D" id="1.25.40.20">
    <property type="entry name" value="Ankyrin repeat-containing domain"/>
    <property type="match status" value="3"/>
</dbReference>
<protein>
    <recommendedName>
        <fullName evidence="1">protein S-acyltransferase</fullName>
        <ecNumber evidence="1">2.3.1.225</ecNumber>
    </recommendedName>
</protein>
<dbReference type="InterPro" id="IPR002110">
    <property type="entry name" value="Ankyrin_rpt"/>
</dbReference>